<comment type="subcellular location">
    <subcellularLocation>
        <location evidence="1 7">Nucleus</location>
    </subcellularLocation>
</comment>
<evidence type="ECO:0000313" key="10">
    <source>
        <dbReference type="Proteomes" id="UP000694843"/>
    </source>
</evidence>
<keyword evidence="4 7" id="KW-0238">DNA-binding</keyword>
<feature type="region of interest" description="Disordered" evidence="8">
    <location>
        <begin position="209"/>
        <end position="267"/>
    </location>
</feature>
<dbReference type="OrthoDB" id="9996779at2759"/>
<dbReference type="Pfam" id="PF18016">
    <property type="entry name" value="SAM_3"/>
    <property type="match status" value="1"/>
</dbReference>
<keyword evidence="10" id="KW-1185">Reference proteome</keyword>
<evidence type="ECO:0000256" key="6">
    <source>
        <dbReference type="ARBA" id="ARBA00023242"/>
    </source>
</evidence>
<feature type="compositionally biased region" description="Polar residues" evidence="8">
    <location>
        <begin position="817"/>
        <end position="826"/>
    </location>
</feature>
<evidence type="ECO:0000256" key="8">
    <source>
        <dbReference type="SAM" id="MobiDB-lite"/>
    </source>
</evidence>
<reference evidence="11" key="1">
    <citation type="submission" date="2025-08" db="UniProtKB">
        <authorList>
            <consortium name="RefSeq"/>
        </authorList>
    </citation>
    <scope>IDENTIFICATION</scope>
    <source>
        <tissue evidence="11">Whole organism</tissue>
    </source>
</reference>
<dbReference type="PROSITE" id="PS51968">
    <property type="entry name" value="GRH_CP2_DB"/>
    <property type="match status" value="1"/>
</dbReference>
<dbReference type="GeneID" id="108679623"/>
<dbReference type="InterPro" id="IPR040167">
    <property type="entry name" value="TF_CP2-like"/>
</dbReference>
<dbReference type="GO" id="GO:0005634">
    <property type="term" value="C:nucleus"/>
    <property type="evidence" value="ECO:0007669"/>
    <property type="project" value="UniProtKB-SubCell"/>
</dbReference>
<feature type="compositionally biased region" description="Low complexity" evidence="8">
    <location>
        <begin position="927"/>
        <end position="945"/>
    </location>
</feature>
<dbReference type="InterPro" id="IPR007604">
    <property type="entry name" value="CP2"/>
</dbReference>
<dbReference type="Pfam" id="PF04516">
    <property type="entry name" value="CP2"/>
    <property type="match status" value="1"/>
</dbReference>
<dbReference type="PANTHER" id="PTHR11037:SF21">
    <property type="entry name" value="GEMINI, ISOFORM C"/>
    <property type="match status" value="1"/>
</dbReference>
<proteinExistence type="inferred from homology"/>
<comment type="similarity">
    <text evidence="2">Belongs to the grh/CP2 family. CP2 subfamily.</text>
</comment>
<dbReference type="Pfam" id="PF25416">
    <property type="entry name" value="GRHL1_C"/>
    <property type="match status" value="1"/>
</dbReference>
<dbReference type="InterPro" id="IPR013761">
    <property type="entry name" value="SAM/pointed_sf"/>
</dbReference>
<dbReference type="InterPro" id="IPR057520">
    <property type="entry name" value="GRHL1/CP2_C"/>
</dbReference>
<feature type="compositionally biased region" description="Polar residues" evidence="8">
    <location>
        <begin position="880"/>
        <end position="900"/>
    </location>
</feature>
<protein>
    <submittedName>
        <fullName evidence="11">Uncharacterized protein LOC108679623 isoform X1</fullName>
    </submittedName>
</protein>
<name>A0A979FQ31_HYAAZ</name>
<sequence length="1043" mass="113186">MSEGTYSAGGLSRGSFNGSAAPTRPRKRIYDAEVSLDEEVVTRRAVHYSGYESFKDIAPYKKAERMARYSRPRQEGPSASGVGVPLQSGSGVTGSQDPCKSPMMEDEDINQGLADNFEDSLCGLGTDVSSSKYNMREALHALPSVATTIKQESISLRLENISTTVTGPAMYEDSNSIDRILNSFAGRLLTNDGLQDGVGTNLPQYLAHSAHQGHTSSTFSPSPSEDALGPPSPSPGASHGLQYGGSQISSAKLQSSHSSPELEQKSHEQVILALNHHSSALLREDPIVSGEIDCDARDAGGSSSVGGDAGDDLSLGYDDAYSLPDKHDLQVYDDNRFQYILSVPTSTAVKRSEDTLSYLNQGQPYEIKIKKLGDITKCVGKKFTSFIRICFHERRFQFIEKEQLTQWHQLRPNERIIEIDVPLSYGISEVQQSKHGQAVVRFDWDPNKDVAAYIKVNCISTEFTQRKHGGEKGVPFRIQIETCANIGGQMQRLNVCGCQVKVFKLKGADRKHKQDRDKISKLPLEEREKFQESCECTILTTYIGDAIYAPEERWCSSPESGAGSGPELRQEAAPGIVCSSGSIAVSSTPVTSATTSPVQQRKLLACVGIPAYSGNPAATDFIESHVPGSVLNSALEGDESAVQIQVWLKHHRFSNLAATFANFTATDILRLSRSEIIEICGLADGIRLFNALHAKSVVPRLTLYICSEGETVYSALYLERATYKELVRKLASLFSLEPCAVQDVVWQGPSGIHVKLNDEVVRNFQDECLLMCSAVLSSPSSPPSPDSKAFSLSYTLVLRTQPRPFEGPTPRPALYETPSSRTSLFETSTPRTSHFECVAPRPAHFDTPESTTLSSKCEGMVLRPLSFDLTVSRSPVFCATTSSTGSRPISASSQDFNTPVRQPFPHLTSHVPPQSTTSSQERPYNFSTPGLTTTTTTCTPSSSSCEPVPLSMSNNARMQQSSTSSSSSSSERHVYHLSPPSTSCSRQSPIPCSLGNGTSLSHALQPLHNSLPCSSSAVYLSSSSSCSNSSVPPHHVNTSHFHS</sequence>
<feature type="region of interest" description="Disordered" evidence="8">
    <location>
        <begin position="1"/>
        <end position="28"/>
    </location>
</feature>
<evidence type="ECO:0000256" key="2">
    <source>
        <dbReference type="ARBA" id="ARBA00010852"/>
    </source>
</evidence>
<feature type="compositionally biased region" description="Polar residues" evidence="8">
    <location>
        <begin position="244"/>
        <end position="259"/>
    </location>
</feature>
<evidence type="ECO:0000256" key="3">
    <source>
        <dbReference type="ARBA" id="ARBA00023015"/>
    </source>
</evidence>
<organism evidence="10 11">
    <name type="scientific">Hyalella azteca</name>
    <name type="common">Amphipod</name>
    <dbReference type="NCBI Taxonomy" id="294128"/>
    <lineage>
        <taxon>Eukaryota</taxon>
        <taxon>Metazoa</taxon>
        <taxon>Ecdysozoa</taxon>
        <taxon>Arthropoda</taxon>
        <taxon>Crustacea</taxon>
        <taxon>Multicrustacea</taxon>
        <taxon>Malacostraca</taxon>
        <taxon>Eumalacostraca</taxon>
        <taxon>Peracarida</taxon>
        <taxon>Amphipoda</taxon>
        <taxon>Senticaudata</taxon>
        <taxon>Talitrida</taxon>
        <taxon>Talitroidea</taxon>
        <taxon>Hyalellidae</taxon>
        <taxon>Hyalella</taxon>
    </lineage>
</organism>
<evidence type="ECO:0000256" key="4">
    <source>
        <dbReference type="ARBA" id="ARBA00023125"/>
    </source>
</evidence>
<dbReference type="GO" id="GO:0000978">
    <property type="term" value="F:RNA polymerase II cis-regulatory region sequence-specific DNA binding"/>
    <property type="evidence" value="ECO:0007669"/>
    <property type="project" value="TreeGrafter"/>
</dbReference>
<accession>A0A979FQ31</accession>
<evidence type="ECO:0000256" key="5">
    <source>
        <dbReference type="ARBA" id="ARBA00023163"/>
    </source>
</evidence>
<dbReference type="Gene3D" id="1.10.150.50">
    <property type="entry name" value="Transcription Factor, Ets-1"/>
    <property type="match status" value="1"/>
</dbReference>
<keyword evidence="6 7" id="KW-0539">Nucleus</keyword>
<evidence type="ECO:0000256" key="7">
    <source>
        <dbReference type="PROSITE-ProRule" id="PRU01313"/>
    </source>
</evidence>
<evidence type="ECO:0000259" key="9">
    <source>
        <dbReference type="PROSITE" id="PS51968"/>
    </source>
</evidence>
<feature type="compositionally biased region" description="Polar residues" evidence="8">
    <location>
        <begin position="951"/>
        <end position="960"/>
    </location>
</feature>
<feature type="compositionally biased region" description="Polar residues" evidence="8">
    <location>
        <begin position="212"/>
        <end position="223"/>
    </location>
</feature>
<gene>
    <name evidence="11" type="primary">LOC108679623</name>
</gene>
<feature type="region of interest" description="Disordered" evidence="8">
    <location>
        <begin position="880"/>
        <end position="989"/>
    </location>
</feature>
<feature type="compositionally biased region" description="Polar residues" evidence="8">
    <location>
        <begin position="911"/>
        <end position="926"/>
    </location>
</feature>
<dbReference type="PANTHER" id="PTHR11037">
    <property type="entry name" value="TRANSCRIPTION FACTOR CP2"/>
    <property type="match status" value="1"/>
</dbReference>
<dbReference type="CTD" id="2669"/>
<evidence type="ECO:0000256" key="1">
    <source>
        <dbReference type="ARBA" id="ARBA00004123"/>
    </source>
</evidence>
<dbReference type="GO" id="GO:0001228">
    <property type="term" value="F:DNA-binding transcription activator activity, RNA polymerase II-specific"/>
    <property type="evidence" value="ECO:0007669"/>
    <property type="project" value="TreeGrafter"/>
</dbReference>
<feature type="compositionally biased region" description="Polar residues" evidence="8">
    <location>
        <begin position="979"/>
        <end position="989"/>
    </location>
</feature>
<feature type="compositionally biased region" description="Polar residues" evidence="8">
    <location>
        <begin position="87"/>
        <end position="98"/>
    </location>
</feature>
<evidence type="ECO:0000313" key="11">
    <source>
        <dbReference type="RefSeq" id="XP_047739211.1"/>
    </source>
</evidence>
<dbReference type="InterPro" id="IPR041418">
    <property type="entry name" value="SAM_3"/>
</dbReference>
<feature type="region of interest" description="Disordered" evidence="8">
    <location>
        <begin position="805"/>
        <end position="826"/>
    </location>
</feature>
<feature type="domain" description="Grh/CP2 DB" evidence="9">
    <location>
        <begin position="333"/>
        <end position="574"/>
    </location>
</feature>
<feature type="region of interest" description="Disordered" evidence="8">
    <location>
        <begin position="67"/>
        <end position="102"/>
    </location>
</feature>
<dbReference type="Proteomes" id="UP000694843">
    <property type="component" value="Unplaced"/>
</dbReference>
<keyword evidence="5" id="KW-0804">Transcription</keyword>
<dbReference type="AlphaFoldDB" id="A0A979FQ31"/>
<keyword evidence="3" id="KW-0805">Transcription regulation</keyword>
<dbReference type="RefSeq" id="XP_047739211.1">
    <property type="nucleotide sequence ID" value="XM_047883255.1"/>
</dbReference>